<evidence type="ECO:0000313" key="2">
    <source>
        <dbReference type="EMBL" id="ATL70493.1"/>
    </source>
</evidence>
<dbReference type="PROSITE" id="PS51257">
    <property type="entry name" value="PROKAR_LIPOPROTEIN"/>
    <property type="match status" value="1"/>
</dbReference>
<dbReference type="Proteomes" id="UP000221961">
    <property type="component" value="Chromosome"/>
</dbReference>
<feature type="chain" id="PRO_5039647360" evidence="1">
    <location>
        <begin position="37"/>
        <end position="151"/>
    </location>
</feature>
<dbReference type="EMBL" id="CP023778">
    <property type="protein sequence ID" value="ATL70493.1"/>
    <property type="molecule type" value="Genomic_DNA"/>
</dbReference>
<accession>A0A291RSM7</accession>
<feature type="signal peptide" evidence="1">
    <location>
        <begin position="1"/>
        <end position="36"/>
    </location>
</feature>
<dbReference type="AlphaFoldDB" id="A0A291RSM7"/>
<reference evidence="2 3" key="1">
    <citation type="submission" date="2017-10" db="EMBL/GenBank/DDBJ databases">
        <title>Comparative genomics between pathogenic Norcardia.</title>
        <authorList>
            <person name="Zeng L."/>
        </authorList>
    </citation>
    <scope>NUCLEOTIDE SEQUENCE [LARGE SCALE GENOMIC DNA]</scope>
    <source>
        <strain evidence="2 3">NC_YFY_NT001</strain>
    </source>
</reference>
<name>A0A291RSM7_9NOCA</name>
<evidence type="ECO:0000313" key="3">
    <source>
        <dbReference type="Proteomes" id="UP000221961"/>
    </source>
</evidence>
<gene>
    <name evidence="2" type="ORF">CRH09_34260</name>
</gene>
<protein>
    <submittedName>
        <fullName evidence="2">Uncharacterized protein</fullName>
    </submittedName>
</protein>
<proteinExistence type="predicted"/>
<dbReference type="KEGG" id="ntp:CRH09_34260"/>
<organism evidence="2 3">
    <name type="scientific">Nocardia terpenica</name>
    <dbReference type="NCBI Taxonomy" id="455432"/>
    <lineage>
        <taxon>Bacteria</taxon>
        <taxon>Bacillati</taxon>
        <taxon>Actinomycetota</taxon>
        <taxon>Actinomycetes</taxon>
        <taxon>Mycobacteriales</taxon>
        <taxon>Nocardiaceae</taxon>
        <taxon>Nocardia</taxon>
    </lineage>
</organism>
<keyword evidence="1" id="KW-0732">Signal</keyword>
<evidence type="ECO:0000256" key="1">
    <source>
        <dbReference type="SAM" id="SignalP"/>
    </source>
</evidence>
<sequence>MNGRYVTVACVRIQYLWPALLAVGVAVSGCSSSNTASSPAKPAANAAVTTTKAKAAGGCVEILKLADSLSKSVDGISSGTTTPDQFRSVAADYGTKFQAAADATPDPEVKAATTKFAAYLTNMSKASDSDLTKDESSFQTAAAELDAKCPN</sequence>